<keyword evidence="1" id="KW-0812">Transmembrane</keyword>
<comment type="caution">
    <text evidence="2">The sequence shown here is derived from an EMBL/GenBank/DDBJ whole genome shotgun (WGS) entry which is preliminary data.</text>
</comment>
<keyword evidence="3" id="KW-1185">Reference proteome</keyword>
<dbReference type="STRING" id="320771.Cflav_PD4947"/>
<evidence type="ECO:0000313" key="2">
    <source>
        <dbReference type="EMBL" id="EEF62312.1"/>
    </source>
</evidence>
<evidence type="ECO:0008006" key="4">
    <source>
        <dbReference type="Google" id="ProtNLM"/>
    </source>
</evidence>
<accession>B9XCW6</accession>
<gene>
    <name evidence="2" type="ORF">Cflav_PD4947</name>
</gene>
<dbReference type="Gene3D" id="3.30.700.10">
    <property type="entry name" value="Glycoprotein, Type 4 Pilin"/>
    <property type="match status" value="1"/>
</dbReference>
<dbReference type="EMBL" id="ABOX02000005">
    <property type="protein sequence ID" value="EEF62312.1"/>
    <property type="molecule type" value="Genomic_DNA"/>
</dbReference>
<proteinExistence type="predicted"/>
<dbReference type="PANTHER" id="PTHR30093:SF2">
    <property type="entry name" value="TYPE II SECRETION SYSTEM PROTEIN H"/>
    <property type="match status" value="1"/>
</dbReference>
<evidence type="ECO:0000256" key="1">
    <source>
        <dbReference type="SAM" id="Phobius"/>
    </source>
</evidence>
<dbReference type="PANTHER" id="PTHR30093">
    <property type="entry name" value="GENERAL SECRETION PATHWAY PROTEIN G"/>
    <property type="match status" value="1"/>
</dbReference>
<sequence length="228" mass="25095" precursor="true">MNTRAESSGFTLIELLVVIAIIAILAALLLPVLATSKQKARQTQCLNNLKQVGITIALYGDDNSDHLPGPLWQGLYSVYDDDNKRLPFYTAHYMGLPEASKNAINVAPLLVCPGSAPLCTYPSNNKSNSVFWPLSYICSVAVTNLVTDVVTRPFGYPYGSVPREAKSDEVTKKMHEIRSPSDSFAIVDADKLNANPQSGYHQFIPAQKAHGKVRNTLFFDWHVQAVKD</sequence>
<dbReference type="Pfam" id="PF07963">
    <property type="entry name" value="N_methyl"/>
    <property type="match status" value="1"/>
</dbReference>
<dbReference type="OrthoDB" id="199875at2"/>
<dbReference type="Proteomes" id="UP000003688">
    <property type="component" value="Unassembled WGS sequence"/>
</dbReference>
<dbReference type="InterPro" id="IPR012902">
    <property type="entry name" value="N_methyl_site"/>
</dbReference>
<protein>
    <recommendedName>
        <fullName evidence="4">Type II secretory pathway pseudopilin PulG-like protein</fullName>
    </recommendedName>
</protein>
<keyword evidence="1" id="KW-0472">Membrane</keyword>
<name>B9XCW6_PEDPL</name>
<dbReference type="AlphaFoldDB" id="B9XCW6"/>
<keyword evidence="1" id="KW-1133">Transmembrane helix</keyword>
<dbReference type="RefSeq" id="WP_007413664.1">
    <property type="nucleotide sequence ID" value="NZ_ABOX02000005.1"/>
</dbReference>
<dbReference type="NCBIfam" id="TIGR02532">
    <property type="entry name" value="IV_pilin_GFxxxE"/>
    <property type="match status" value="1"/>
</dbReference>
<dbReference type="SUPFAM" id="SSF54523">
    <property type="entry name" value="Pili subunits"/>
    <property type="match status" value="1"/>
</dbReference>
<organism evidence="2 3">
    <name type="scientific">Pedosphaera parvula (strain Ellin514)</name>
    <dbReference type="NCBI Taxonomy" id="320771"/>
    <lineage>
        <taxon>Bacteria</taxon>
        <taxon>Pseudomonadati</taxon>
        <taxon>Verrucomicrobiota</taxon>
        <taxon>Pedosphaerae</taxon>
        <taxon>Pedosphaerales</taxon>
        <taxon>Pedosphaeraceae</taxon>
        <taxon>Pedosphaera</taxon>
    </lineage>
</organism>
<dbReference type="PROSITE" id="PS00409">
    <property type="entry name" value="PROKAR_NTER_METHYL"/>
    <property type="match status" value="1"/>
</dbReference>
<dbReference type="InterPro" id="IPR045584">
    <property type="entry name" value="Pilin-like"/>
</dbReference>
<reference evidence="2 3" key="1">
    <citation type="journal article" date="2011" name="J. Bacteriol.">
        <title>Genome sequence of 'Pedosphaera parvula' Ellin514, an aerobic Verrucomicrobial isolate from pasture soil.</title>
        <authorList>
            <person name="Kant R."/>
            <person name="van Passel M.W."/>
            <person name="Sangwan P."/>
            <person name="Palva A."/>
            <person name="Lucas S."/>
            <person name="Copeland A."/>
            <person name="Lapidus A."/>
            <person name="Glavina Del Rio T."/>
            <person name="Dalin E."/>
            <person name="Tice H."/>
            <person name="Bruce D."/>
            <person name="Goodwin L."/>
            <person name="Pitluck S."/>
            <person name="Chertkov O."/>
            <person name="Larimer F.W."/>
            <person name="Land M.L."/>
            <person name="Hauser L."/>
            <person name="Brettin T.S."/>
            <person name="Detter J.C."/>
            <person name="Han S."/>
            <person name="de Vos W.M."/>
            <person name="Janssen P.H."/>
            <person name="Smidt H."/>
        </authorList>
    </citation>
    <scope>NUCLEOTIDE SEQUENCE [LARGE SCALE GENOMIC DNA]</scope>
    <source>
        <strain evidence="2 3">Ellin514</strain>
    </source>
</reference>
<feature type="transmembrane region" description="Helical" evidence="1">
    <location>
        <begin position="12"/>
        <end position="34"/>
    </location>
</feature>
<evidence type="ECO:0000313" key="3">
    <source>
        <dbReference type="Proteomes" id="UP000003688"/>
    </source>
</evidence>